<keyword evidence="2" id="KW-1185">Reference proteome</keyword>
<evidence type="ECO:0000313" key="2">
    <source>
        <dbReference type="Proteomes" id="UP001055072"/>
    </source>
</evidence>
<reference evidence="1" key="1">
    <citation type="journal article" date="2021" name="Environ. Microbiol.">
        <title>Gene family expansions and transcriptome signatures uncover fungal adaptations to wood decay.</title>
        <authorList>
            <person name="Hage H."/>
            <person name="Miyauchi S."/>
            <person name="Viragh M."/>
            <person name="Drula E."/>
            <person name="Min B."/>
            <person name="Chaduli D."/>
            <person name="Navarro D."/>
            <person name="Favel A."/>
            <person name="Norest M."/>
            <person name="Lesage-Meessen L."/>
            <person name="Balint B."/>
            <person name="Merenyi Z."/>
            <person name="de Eugenio L."/>
            <person name="Morin E."/>
            <person name="Martinez A.T."/>
            <person name="Baldrian P."/>
            <person name="Stursova M."/>
            <person name="Martinez M.J."/>
            <person name="Novotny C."/>
            <person name="Magnuson J.K."/>
            <person name="Spatafora J.W."/>
            <person name="Maurice S."/>
            <person name="Pangilinan J."/>
            <person name="Andreopoulos W."/>
            <person name="LaButti K."/>
            <person name="Hundley H."/>
            <person name="Na H."/>
            <person name="Kuo A."/>
            <person name="Barry K."/>
            <person name="Lipzen A."/>
            <person name="Henrissat B."/>
            <person name="Riley R."/>
            <person name="Ahrendt S."/>
            <person name="Nagy L.G."/>
            <person name="Grigoriev I.V."/>
            <person name="Martin F."/>
            <person name="Rosso M.N."/>
        </authorList>
    </citation>
    <scope>NUCLEOTIDE SEQUENCE</scope>
    <source>
        <strain evidence="1">CBS 384.51</strain>
    </source>
</reference>
<proteinExistence type="predicted"/>
<organism evidence="1 2">
    <name type="scientific">Irpex rosettiformis</name>
    <dbReference type="NCBI Taxonomy" id="378272"/>
    <lineage>
        <taxon>Eukaryota</taxon>
        <taxon>Fungi</taxon>
        <taxon>Dikarya</taxon>
        <taxon>Basidiomycota</taxon>
        <taxon>Agaricomycotina</taxon>
        <taxon>Agaricomycetes</taxon>
        <taxon>Polyporales</taxon>
        <taxon>Irpicaceae</taxon>
        <taxon>Irpex</taxon>
    </lineage>
</organism>
<protein>
    <submittedName>
        <fullName evidence="1">Uncharacterized protein</fullName>
    </submittedName>
</protein>
<gene>
    <name evidence="1" type="ORF">BDY19DRAFT_1071719</name>
</gene>
<dbReference type="Proteomes" id="UP001055072">
    <property type="component" value="Unassembled WGS sequence"/>
</dbReference>
<sequence>MDDSFFEDNPLNDFLSGKGIEKYWRDRREILEIKGYTLRPCRVSYSDATRNLNTVGDSESRSTATPYNVSQPSEEHFALKHRPNMVVATRIADGQLVHIKRMMQNGEYSNEAKNIALLREELYRVDPANHCVPILEILEDELNKRYSLAVMPYMHDVDPSKFRSVQEVVDFVGQLLLGLDFLHQQFIAHCDCSLHNIVVDLVSTALPQSPGTPDIIDRIFRTSRQKRKPNVTTSAKYYFTDFGASLYMDPDRPSIEFGIQFLYWARDTDVPEYRDAVRESRGVAFKPFELDVFLVGNMIRRRILERYSNVDFLQRLVDKMTQDRQALRPSASEALLEWLAVLQRIPIRHRTHKLRLRVPGKLEKKANGNR</sequence>
<dbReference type="EMBL" id="MU274913">
    <property type="protein sequence ID" value="KAI0088690.1"/>
    <property type="molecule type" value="Genomic_DNA"/>
</dbReference>
<name>A0ACB8U3Z8_9APHY</name>
<comment type="caution">
    <text evidence="1">The sequence shown here is derived from an EMBL/GenBank/DDBJ whole genome shotgun (WGS) entry which is preliminary data.</text>
</comment>
<accession>A0ACB8U3Z8</accession>
<evidence type="ECO:0000313" key="1">
    <source>
        <dbReference type="EMBL" id="KAI0088690.1"/>
    </source>
</evidence>